<dbReference type="FunFam" id="3.40.50.80:FF:000039">
    <property type="entry name" value="Ferric reduction oxidase 3"/>
    <property type="match status" value="1"/>
</dbReference>
<evidence type="ECO:0000256" key="2">
    <source>
        <dbReference type="ARBA" id="ARBA00004141"/>
    </source>
</evidence>
<dbReference type="SFLD" id="SFLDS00052">
    <property type="entry name" value="Ferric_Reductase_Domain"/>
    <property type="match status" value="1"/>
</dbReference>
<comment type="subcellular location">
    <subcellularLocation>
        <location evidence="2">Membrane</location>
        <topology evidence="2">Multi-pass membrane protein</topology>
    </subcellularLocation>
</comment>
<dbReference type="InterPro" id="IPR017927">
    <property type="entry name" value="FAD-bd_FR_type"/>
</dbReference>
<dbReference type="InterPro" id="IPR013112">
    <property type="entry name" value="FAD-bd_8"/>
</dbReference>
<keyword evidence="8" id="KW-0274">FAD</keyword>
<dbReference type="InterPro" id="IPR013121">
    <property type="entry name" value="Fe_red_NAD-bd_6"/>
</dbReference>
<feature type="transmembrane region" description="Helical" evidence="17">
    <location>
        <begin position="552"/>
        <end position="571"/>
    </location>
</feature>
<evidence type="ECO:0000256" key="1">
    <source>
        <dbReference type="ARBA" id="ARBA00001974"/>
    </source>
</evidence>
<feature type="transmembrane region" description="Helical" evidence="17">
    <location>
        <begin position="80"/>
        <end position="108"/>
    </location>
</feature>
<evidence type="ECO:0000256" key="16">
    <source>
        <dbReference type="ARBA" id="ARBA00066905"/>
    </source>
</evidence>
<reference evidence="19" key="1">
    <citation type="journal article" date="2023" name="Science">
        <title>Elucidation of the pathway for biosynthesis of saponin adjuvants from the soapbark tree.</title>
        <authorList>
            <person name="Reed J."/>
            <person name="Orme A."/>
            <person name="El-Demerdash A."/>
            <person name="Owen C."/>
            <person name="Martin L.B.B."/>
            <person name="Misra R.C."/>
            <person name="Kikuchi S."/>
            <person name="Rejzek M."/>
            <person name="Martin A.C."/>
            <person name="Harkess A."/>
            <person name="Leebens-Mack J."/>
            <person name="Louveau T."/>
            <person name="Stephenson M.J."/>
            <person name="Osbourn A."/>
        </authorList>
    </citation>
    <scope>NUCLEOTIDE SEQUENCE</scope>
    <source>
        <strain evidence="19">S10</strain>
    </source>
</reference>
<evidence type="ECO:0000256" key="14">
    <source>
        <dbReference type="ARBA" id="ARBA00023136"/>
    </source>
</evidence>
<organism evidence="19 20">
    <name type="scientific">Quillaja saponaria</name>
    <name type="common">Soap bark tree</name>
    <dbReference type="NCBI Taxonomy" id="32244"/>
    <lineage>
        <taxon>Eukaryota</taxon>
        <taxon>Viridiplantae</taxon>
        <taxon>Streptophyta</taxon>
        <taxon>Embryophyta</taxon>
        <taxon>Tracheophyta</taxon>
        <taxon>Spermatophyta</taxon>
        <taxon>Magnoliopsida</taxon>
        <taxon>eudicotyledons</taxon>
        <taxon>Gunneridae</taxon>
        <taxon>Pentapetalae</taxon>
        <taxon>rosids</taxon>
        <taxon>fabids</taxon>
        <taxon>Fabales</taxon>
        <taxon>Quillajaceae</taxon>
        <taxon>Quillaja</taxon>
    </lineage>
</organism>
<evidence type="ECO:0000256" key="7">
    <source>
        <dbReference type="ARBA" id="ARBA00022723"/>
    </source>
</evidence>
<dbReference type="InterPro" id="IPR039261">
    <property type="entry name" value="FNR_nucleotide-bd"/>
</dbReference>
<keyword evidence="10 17" id="KW-1133">Transmembrane helix</keyword>
<keyword evidence="4" id="KW-0813">Transport</keyword>
<feature type="domain" description="FAD-binding FR-type" evidence="18">
    <location>
        <begin position="285"/>
        <end position="390"/>
    </location>
</feature>
<keyword evidence="6 17" id="KW-0812">Transmembrane</keyword>
<evidence type="ECO:0000259" key="18">
    <source>
        <dbReference type="PROSITE" id="PS51384"/>
    </source>
</evidence>
<evidence type="ECO:0000313" key="20">
    <source>
        <dbReference type="Proteomes" id="UP001163823"/>
    </source>
</evidence>
<dbReference type="Pfam" id="PF08022">
    <property type="entry name" value="FAD_binding_8"/>
    <property type="match status" value="1"/>
</dbReference>
<dbReference type="GO" id="GO:0006811">
    <property type="term" value="P:monoatomic ion transport"/>
    <property type="evidence" value="ECO:0007669"/>
    <property type="project" value="UniProtKB-KW"/>
</dbReference>
<evidence type="ECO:0000256" key="10">
    <source>
        <dbReference type="ARBA" id="ARBA00022989"/>
    </source>
</evidence>
<evidence type="ECO:0000256" key="9">
    <source>
        <dbReference type="ARBA" id="ARBA00022982"/>
    </source>
</evidence>
<comment type="catalytic activity">
    <reaction evidence="15">
        <text>2 a Fe(II)-siderophore + NAD(+) + H(+) = 2 a Fe(III)-siderophore + NADH</text>
        <dbReference type="Rhea" id="RHEA:15061"/>
        <dbReference type="Rhea" id="RHEA-COMP:11342"/>
        <dbReference type="Rhea" id="RHEA-COMP:11344"/>
        <dbReference type="ChEBI" id="CHEBI:15378"/>
        <dbReference type="ChEBI" id="CHEBI:29033"/>
        <dbReference type="ChEBI" id="CHEBI:29034"/>
        <dbReference type="ChEBI" id="CHEBI:57540"/>
        <dbReference type="ChEBI" id="CHEBI:57945"/>
        <dbReference type="EC" id="1.16.1.7"/>
    </reaction>
</comment>
<comment type="similarity">
    <text evidence="3">Belongs to the ferric reductase (FRE) family.</text>
</comment>
<keyword evidence="9" id="KW-0249">Electron transport</keyword>
<dbReference type="PANTHER" id="PTHR11972:SF41">
    <property type="entry name" value="FERRIC REDUCTION OXIDASE 2"/>
    <property type="match status" value="1"/>
</dbReference>
<evidence type="ECO:0000256" key="13">
    <source>
        <dbReference type="ARBA" id="ARBA00023065"/>
    </source>
</evidence>
<dbReference type="PRINTS" id="PR00466">
    <property type="entry name" value="GP91PHOX"/>
</dbReference>
<dbReference type="InterPro" id="IPR000778">
    <property type="entry name" value="Cyt_b245_heavy_chain"/>
</dbReference>
<accession>A0AAD7VFX6</accession>
<feature type="transmembrane region" description="Helical" evidence="17">
    <location>
        <begin position="206"/>
        <end position="228"/>
    </location>
</feature>
<dbReference type="PROSITE" id="PS51384">
    <property type="entry name" value="FAD_FR"/>
    <property type="match status" value="1"/>
</dbReference>
<proteinExistence type="inferred from homology"/>
<protein>
    <recommendedName>
        <fullName evidence="16">ferric-chelate reductase (NADH)</fullName>
        <ecNumber evidence="16">1.16.1.7</ecNumber>
    </recommendedName>
</protein>
<feature type="transmembrane region" description="Helical" evidence="17">
    <location>
        <begin position="30"/>
        <end position="50"/>
    </location>
</feature>
<keyword evidence="13" id="KW-0406">Ion transport</keyword>
<keyword evidence="14 17" id="KW-0472">Membrane</keyword>
<dbReference type="Pfam" id="PF08030">
    <property type="entry name" value="NAD_binding_6"/>
    <property type="match status" value="1"/>
</dbReference>
<comment type="cofactor">
    <cofactor evidence="1">
        <name>FAD</name>
        <dbReference type="ChEBI" id="CHEBI:57692"/>
    </cofactor>
</comment>
<evidence type="ECO:0000256" key="11">
    <source>
        <dbReference type="ARBA" id="ARBA00023002"/>
    </source>
</evidence>
<keyword evidence="5" id="KW-0285">Flavoprotein</keyword>
<dbReference type="Proteomes" id="UP001163823">
    <property type="component" value="Chromosome 3"/>
</dbReference>
<evidence type="ECO:0000256" key="5">
    <source>
        <dbReference type="ARBA" id="ARBA00022630"/>
    </source>
</evidence>
<dbReference type="InterPro" id="IPR013130">
    <property type="entry name" value="Fe3_Rdtase_TM_dom"/>
</dbReference>
<evidence type="ECO:0000256" key="6">
    <source>
        <dbReference type="ARBA" id="ARBA00022692"/>
    </source>
</evidence>
<evidence type="ECO:0000256" key="3">
    <source>
        <dbReference type="ARBA" id="ARBA00006278"/>
    </source>
</evidence>
<keyword evidence="7" id="KW-0479">Metal-binding</keyword>
<dbReference type="Gene3D" id="3.40.50.80">
    <property type="entry name" value="Nucleotide-binding domain of ferredoxin-NADP reductase (FNR) module"/>
    <property type="match status" value="2"/>
</dbReference>
<evidence type="ECO:0000256" key="4">
    <source>
        <dbReference type="ARBA" id="ARBA00022448"/>
    </source>
</evidence>
<dbReference type="CDD" id="cd06186">
    <property type="entry name" value="NOX_Duox_like_FAD_NADP"/>
    <property type="match status" value="1"/>
</dbReference>
<keyword evidence="20" id="KW-1185">Reference proteome</keyword>
<evidence type="ECO:0000256" key="8">
    <source>
        <dbReference type="ARBA" id="ARBA00022827"/>
    </source>
</evidence>
<dbReference type="FunFam" id="3.40.50.80:FF:000048">
    <property type="entry name" value="Ferric reduction oxidase 5"/>
    <property type="match status" value="1"/>
</dbReference>
<dbReference type="GO" id="GO:0046872">
    <property type="term" value="F:metal ion binding"/>
    <property type="evidence" value="ECO:0007669"/>
    <property type="project" value="UniProtKB-KW"/>
</dbReference>
<comment type="caution">
    <text evidence="19">The sequence shown here is derived from an EMBL/GenBank/DDBJ whole genome shotgun (WGS) entry which is preliminary data.</text>
</comment>
<dbReference type="Pfam" id="PF01794">
    <property type="entry name" value="Ferric_reduct"/>
    <property type="match status" value="1"/>
</dbReference>
<feature type="transmembrane region" description="Helical" evidence="17">
    <location>
        <begin position="171"/>
        <end position="194"/>
    </location>
</feature>
<dbReference type="KEGG" id="qsa:O6P43_004271"/>
<keyword evidence="11" id="KW-0560">Oxidoreductase</keyword>
<name>A0AAD7VFX6_QUISA</name>
<dbReference type="SFLD" id="SFLDG01168">
    <property type="entry name" value="Ferric_reductase_subgroup_(FRE"/>
    <property type="match status" value="1"/>
</dbReference>
<feature type="transmembrane region" description="Helical" evidence="17">
    <location>
        <begin position="248"/>
        <end position="276"/>
    </location>
</feature>
<dbReference type="SUPFAM" id="SSF52343">
    <property type="entry name" value="Ferredoxin reductase-like, C-terminal NADP-linked domain"/>
    <property type="match status" value="1"/>
</dbReference>
<evidence type="ECO:0000256" key="17">
    <source>
        <dbReference type="SAM" id="Phobius"/>
    </source>
</evidence>
<dbReference type="AlphaFoldDB" id="A0AAD7VFX6"/>
<keyword evidence="12" id="KW-0408">Iron</keyword>
<gene>
    <name evidence="19" type="ORF">O6P43_004271</name>
</gene>
<sequence>MPTNTFFLHWLPDIHAKTDSTYFEDQGATMLVYTFPILFIASLGCLYLHLGEKISDRNEERVGISRFASWKQPVMAKSPLGILSCIELTFLAMFISLLIWSFCSYLHAMFADITQQAAAKGEQAWQTKLEYSALALGLVGNICLAFLFFPVTRGSSILQFIGLTSESSIKYHIWMGHIVMVLFTSHGLCYIVFWAKTDQISLMLNWCKIGISNVAGEVALLSGLAMWATTIPTIRRKIFELFFYTHHLYILFVVFFILHVGFSYSCVVLPGFYLFLIDRYLRFLQSQQRVRLVSARVLPCEAVELNFSKNPGLCYTSTSTIFINVPSISKLQWHPFTIISSSSMDPDKLSVLIKSEGSWSRNLYQKLSSSSLIERLEVSIEGPYGPASTHFLRHDMLVMVSGGSGITPLISILRQLIFRANTEGGKTPRVLLICAFRECLDLTMLDLLLPVSGTNFHISRLQLQIEAYVTREKDPVTDNKKLLQTIWFNPHALDASVSAVLGQNSWLWLALIISSSFIIFLLLIGILTRFYIYPIDHVENNSTYSYSSRSSMNMLFICVSIIVAATAAFIWNKKQNQKEMKQIQNIYTPTPVISPGSWFYNSDRELENLPRQSIFEATKVHYGERPNLKEILHKCEGSSIGVLVSGPRKMRHEVAAICSSGLANNLHFDSISFSW</sequence>
<evidence type="ECO:0000313" key="19">
    <source>
        <dbReference type="EMBL" id="KAJ7974154.1"/>
    </source>
</evidence>
<evidence type="ECO:0000256" key="15">
    <source>
        <dbReference type="ARBA" id="ARBA00050970"/>
    </source>
</evidence>
<evidence type="ECO:0000256" key="12">
    <source>
        <dbReference type="ARBA" id="ARBA00023004"/>
    </source>
</evidence>
<feature type="transmembrane region" description="Helical" evidence="17">
    <location>
        <begin position="506"/>
        <end position="532"/>
    </location>
</feature>
<feature type="transmembrane region" description="Helical" evidence="17">
    <location>
        <begin position="129"/>
        <end position="151"/>
    </location>
</feature>
<dbReference type="EC" id="1.16.1.7" evidence="16"/>
<dbReference type="PANTHER" id="PTHR11972">
    <property type="entry name" value="NADPH OXIDASE"/>
    <property type="match status" value="1"/>
</dbReference>
<dbReference type="GO" id="GO:0005886">
    <property type="term" value="C:plasma membrane"/>
    <property type="evidence" value="ECO:0007669"/>
    <property type="project" value="TreeGrafter"/>
</dbReference>
<dbReference type="InterPro" id="IPR050369">
    <property type="entry name" value="RBOH/FRE"/>
</dbReference>
<dbReference type="EMBL" id="JARAOO010000003">
    <property type="protein sequence ID" value="KAJ7974154.1"/>
    <property type="molecule type" value="Genomic_DNA"/>
</dbReference>
<dbReference type="GO" id="GO:0140618">
    <property type="term" value="F:ferric-chelate reductase (NADH) activity"/>
    <property type="evidence" value="ECO:0007669"/>
    <property type="project" value="UniProtKB-EC"/>
</dbReference>